<reference evidence="8" key="1">
    <citation type="submission" date="2018-08" db="EMBL/GenBank/DDBJ databases">
        <authorList>
            <person name="Chevrot R."/>
        </authorList>
    </citation>
    <scope>NUCLEOTIDE SEQUENCE [LARGE SCALE GENOMIC DNA]</scope>
</reference>
<dbReference type="AlphaFoldDB" id="A0A383RK51"/>
<evidence type="ECO:0000256" key="5">
    <source>
        <dbReference type="ARBA" id="ARBA00023136"/>
    </source>
</evidence>
<dbReference type="GO" id="GO:0005886">
    <property type="term" value="C:plasma membrane"/>
    <property type="evidence" value="ECO:0007669"/>
    <property type="project" value="UniProtKB-SubCell"/>
</dbReference>
<gene>
    <name evidence="7" type="ORF">PBLR_15835</name>
</gene>
<dbReference type="RefSeq" id="WP_138189014.1">
    <property type="nucleotide sequence ID" value="NZ_LS992241.1"/>
</dbReference>
<dbReference type="EMBL" id="LS992241">
    <property type="protein sequence ID" value="SYX87405.1"/>
    <property type="molecule type" value="Genomic_DNA"/>
</dbReference>
<feature type="transmembrane region" description="Helical" evidence="6">
    <location>
        <begin position="13"/>
        <end position="32"/>
    </location>
</feature>
<dbReference type="InterPro" id="IPR019108">
    <property type="entry name" value="Caa3_assmbl_CtaG-rel"/>
</dbReference>
<evidence type="ECO:0000256" key="2">
    <source>
        <dbReference type="ARBA" id="ARBA00022475"/>
    </source>
</evidence>
<protein>
    <submittedName>
        <fullName evidence="7">Cytochrome c oxidase assembly factor CtaG</fullName>
    </submittedName>
</protein>
<accession>A0A383RK51</accession>
<sequence>MFGLTEYFSFYDVWSPLFLAATVLINVLYFGLTGPFRNRFSSSEPVPVSKKLMFVIGTGLLYLAQGGPINMMSHMMFTFHMAMMALSYIIVPPLLLLAIPSWLWRYLLDRKPLRRLKLLTNPILSAVLFNTLFSFYHVPAVHDYVMTHYTEHIIYYIVLFIAAMLMWWPIVVPVPEWNSLTDVKKMGYVFLNGVLITPACALIIFASEPLYATYVDKEAWVQAMGYCISGDPVKMLAAFDGPTFFNWFTPIEDQQLGGILMKLIQETMYGCILFYVFVHWFRRESKDDDDFVDTAAEGQLNS</sequence>
<organism evidence="7 8">
    <name type="scientific">Paenibacillus alvei</name>
    <name type="common">Bacillus alvei</name>
    <dbReference type="NCBI Taxonomy" id="44250"/>
    <lineage>
        <taxon>Bacteria</taxon>
        <taxon>Bacillati</taxon>
        <taxon>Bacillota</taxon>
        <taxon>Bacilli</taxon>
        <taxon>Bacillales</taxon>
        <taxon>Paenibacillaceae</taxon>
        <taxon>Paenibacillus</taxon>
    </lineage>
</organism>
<evidence type="ECO:0000256" key="4">
    <source>
        <dbReference type="ARBA" id="ARBA00022989"/>
    </source>
</evidence>
<feature type="transmembrane region" description="Helical" evidence="6">
    <location>
        <begin position="259"/>
        <end position="278"/>
    </location>
</feature>
<evidence type="ECO:0000313" key="7">
    <source>
        <dbReference type="EMBL" id="SYX87405.1"/>
    </source>
</evidence>
<keyword evidence="3 6" id="KW-0812">Transmembrane</keyword>
<evidence type="ECO:0000256" key="6">
    <source>
        <dbReference type="SAM" id="Phobius"/>
    </source>
</evidence>
<dbReference type="InterPro" id="IPR014108">
    <property type="entry name" value="Caa3-assmbl_CtaG"/>
</dbReference>
<evidence type="ECO:0000256" key="3">
    <source>
        <dbReference type="ARBA" id="ARBA00022692"/>
    </source>
</evidence>
<proteinExistence type="predicted"/>
<evidence type="ECO:0000313" key="8">
    <source>
        <dbReference type="Proteomes" id="UP000304148"/>
    </source>
</evidence>
<keyword evidence="5 6" id="KW-0472">Membrane</keyword>
<keyword evidence="4 6" id="KW-1133">Transmembrane helix</keyword>
<feature type="transmembrane region" description="Helical" evidence="6">
    <location>
        <begin position="186"/>
        <end position="206"/>
    </location>
</feature>
<feature type="transmembrane region" description="Helical" evidence="6">
    <location>
        <begin position="52"/>
        <end position="71"/>
    </location>
</feature>
<keyword evidence="2" id="KW-1003">Cell membrane</keyword>
<dbReference type="NCBIfam" id="TIGR02737">
    <property type="entry name" value="caa3_CtaG"/>
    <property type="match status" value="1"/>
</dbReference>
<name>A0A383RK51_PAEAL</name>
<evidence type="ECO:0000256" key="1">
    <source>
        <dbReference type="ARBA" id="ARBA00004651"/>
    </source>
</evidence>
<comment type="subcellular location">
    <subcellularLocation>
        <location evidence="1">Cell membrane</location>
        <topology evidence="1">Multi-pass membrane protein</topology>
    </subcellularLocation>
</comment>
<dbReference type="Pfam" id="PF09678">
    <property type="entry name" value="Caa3_CtaG"/>
    <property type="match status" value="1"/>
</dbReference>
<feature type="transmembrane region" description="Helical" evidence="6">
    <location>
        <begin position="153"/>
        <end position="174"/>
    </location>
</feature>
<feature type="transmembrane region" description="Helical" evidence="6">
    <location>
        <begin position="77"/>
        <end position="104"/>
    </location>
</feature>
<feature type="transmembrane region" description="Helical" evidence="6">
    <location>
        <begin position="116"/>
        <end position="138"/>
    </location>
</feature>
<dbReference type="Proteomes" id="UP000304148">
    <property type="component" value="Chromosome"/>
</dbReference>